<keyword evidence="8 9" id="KW-0472">Membrane</keyword>
<evidence type="ECO:0000256" key="2">
    <source>
        <dbReference type="ARBA" id="ARBA00010212"/>
    </source>
</evidence>
<feature type="transmembrane region" description="Helical" evidence="9">
    <location>
        <begin position="156"/>
        <end position="176"/>
    </location>
</feature>
<dbReference type="Gene3D" id="1.20.1510.10">
    <property type="entry name" value="Cation efflux protein transmembrane domain"/>
    <property type="match status" value="1"/>
</dbReference>
<protein>
    <submittedName>
        <fullName evidence="12">Transporter</fullName>
    </submittedName>
</protein>
<dbReference type="OrthoDB" id="9806522at2"/>
<feature type="transmembrane region" description="Helical" evidence="9">
    <location>
        <begin position="45"/>
        <end position="63"/>
    </location>
</feature>
<dbReference type="EMBL" id="LUUI01000026">
    <property type="protein sequence ID" value="OAI20908.1"/>
    <property type="molecule type" value="Genomic_DNA"/>
</dbReference>
<sequence length="313" mass="34511">MADAQPSLARYGWLSIAAALATIALKSYAYWLTDSVGLLSDALESLINLVAAVIVLVVLSIAARPPDDDHAYGHDKVEYFSSGAEGVMILLAAFSIAYTAWERLTHPEPLQQLDLGIAISVFASLINLFVARILISVGQRRQSITLEADGKHLMTDVWTTIGILIGIGIIAVGNHFEVTLNLAKQLGMNGWEILDPIIAILVAINIVWAGLHLIRRTIAGLMDAALPEEELAEIINVLERFAASDQITYHALRTRYAGARRFMSVHVLVPGHWSVQQGHDLLELIEQQIMDKFDNMDIDTHLEPIEDLASWRH</sequence>
<dbReference type="Gene3D" id="3.30.70.1350">
    <property type="entry name" value="Cation efflux protein, cytoplasmic domain"/>
    <property type="match status" value="1"/>
</dbReference>
<evidence type="ECO:0000313" key="12">
    <source>
        <dbReference type="EMBL" id="OAI20908.1"/>
    </source>
</evidence>
<comment type="similarity">
    <text evidence="2">Belongs to the cation diffusion facilitator (CDF) transporter (TC 2.A.4) family. FieF subfamily.</text>
</comment>
<evidence type="ECO:0000256" key="8">
    <source>
        <dbReference type="ARBA" id="ARBA00023136"/>
    </source>
</evidence>
<dbReference type="GO" id="GO:0005886">
    <property type="term" value="C:plasma membrane"/>
    <property type="evidence" value="ECO:0007669"/>
    <property type="project" value="TreeGrafter"/>
</dbReference>
<keyword evidence="7 9" id="KW-1133">Transmembrane helix</keyword>
<keyword evidence="6" id="KW-0862">Zinc</keyword>
<keyword evidence="13" id="KW-1185">Reference proteome</keyword>
<dbReference type="SUPFAM" id="SSF161111">
    <property type="entry name" value="Cation efflux protein transmembrane domain-like"/>
    <property type="match status" value="1"/>
</dbReference>
<dbReference type="InterPro" id="IPR058533">
    <property type="entry name" value="Cation_efflux_TM"/>
</dbReference>
<dbReference type="STRING" id="980561.A1359_20135"/>
<dbReference type="Pfam" id="PF01545">
    <property type="entry name" value="Cation_efflux"/>
    <property type="match status" value="1"/>
</dbReference>
<evidence type="ECO:0000259" key="10">
    <source>
        <dbReference type="Pfam" id="PF01545"/>
    </source>
</evidence>
<dbReference type="SUPFAM" id="SSF160240">
    <property type="entry name" value="Cation efflux protein cytoplasmic domain-like"/>
    <property type="match status" value="1"/>
</dbReference>
<evidence type="ECO:0000256" key="4">
    <source>
        <dbReference type="ARBA" id="ARBA00022496"/>
    </source>
</evidence>
<accession>A0A177NS42</accession>
<dbReference type="Pfam" id="PF16916">
    <property type="entry name" value="ZT_dimer"/>
    <property type="match status" value="1"/>
</dbReference>
<keyword evidence="6" id="KW-0406">Ion transport</keyword>
<dbReference type="PANTHER" id="PTHR43840">
    <property type="entry name" value="MITOCHONDRIAL METAL TRANSPORTER 1-RELATED"/>
    <property type="match status" value="1"/>
</dbReference>
<feature type="transmembrane region" description="Helical" evidence="9">
    <location>
        <begin position="12"/>
        <end position="33"/>
    </location>
</feature>
<dbReference type="InterPro" id="IPR036837">
    <property type="entry name" value="Cation_efflux_CTD_sf"/>
</dbReference>
<evidence type="ECO:0000256" key="9">
    <source>
        <dbReference type="SAM" id="Phobius"/>
    </source>
</evidence>
<dbReference type="GO" id="GO:0015086">
    <property type="term" value="F:cadmium ion transmembrane transporter activity"/>
    <property type="evidence" value="ECO:0007669"/>
    <property type="project" value="TreeGrafter"/>
</dbReference>
<evidence type="ECO:0000256" key="3">
    <source>
        <dbReference type="ARBA" id="ARBA00022448"/>
    </source>
</evidence>
<evidence type="ECO:0000256" key="7">
    <source>
        <dbReference type="ARBA" id="ARBA00022989"/>
    </source>
</evidence>
<dbReference type="Proteomes" id="UP000078476">
    <property type="component" value="Unassembled WGS sequence"/>
</dbReference>
<keyword evidence="4" id="KW-0410">Iron transport</keyword>
<evidence type="ECO:0000256" key="5">
    <source>
        <dbReference type="ARBA" id="ARBA00022692"/>
    </source>
</evidence>
<feature type="transmembrane region" description="Helical" evidence="9">
    <location>
        <begin position="196"/>
        <end position="214"/>
    </location>
</feature>
<reference evidence="12 13" key="1">
    <citation type="submission" date="2016-03" db="EMBL/GenBank/DDBJ databases">
        <authorList>
            <person name="Ploux O."/>
        </authorList>
    </citation>
    <scope>NUCLEOTIDE SEQUENCE [LARGE SCALE GENOMIC DNA]</scope>
    <source>
        <strain evidence="12 13">R-45370</strain>
    </source>
</reference>
<name>A0A177NS42_9GAMM</name>
<comment type="caution">
    <text evidence="12">The sequence shown here is derived from an EMBL/GenBank/DDBJ whole genome shotgun (WGS) entry which is preliminary data.</text>
</comment>
<keyword evidence="4" id="KW-0408">Iron</keyword>
<feature type="domain" description="Cation efflux protein cytoplasmic" evidence="11">
    <location>
        <begin position="226"/>
        <end position="304"/>
    </location>
</feature>
<evidence type="ECO:0000256" key="6">
    <source>
        <dbReference type="ARBA" id="ARBA00022906"/>
    </source>
</evidence>
<dbReference type="GO" id="GO:0006882">
    <property type="term" value="P:intracellular zinc ion homeostasis"/>
    <property type="evidence" value="ECO:0007669"/>
    <property type="project" value="TreeGrafter"/>
</dbReference>
<feature type="transmembrane region" description="Helical" evidence="9">
    <location>
        <begin position="83"/>
        <end position="101"/>
    </location>
</feature>
<organism evidence="12 13">
    <name type="scientific">Methylomonas lenta</name>
    <dbReference type="NCBI Taxonomy" id="980561"/>
    <lineage>
        <taxon>Bacteria</taxon>
        <taxon>Pseudomonadati</taxon>
        <taxon>Pseudomonadota</taxon>
        <taxon>Gammaproteobacteria</taxon>
        <taxon>Methylococcales</taxon>
        <taxon>Methylococcaceae</taxon>
        <taxon>Methylomonas</taxon>
    </lineage>
</organism>
<evidence type="ECO:0000313" key="13">
    <source>
        <dbReference type="Proteomes" id="UP000078476"/>
    </source>
</evidence>
<proteinExistence type="inferred from homology"/>
<dbReference type="PANTHER" id="PTHR43840:SF15">
    <property type="entry name" value="MITOCHONDRIAL METAL TRANSPORTER 1-RELATED"/>
    <property type="match status" value="1"/>
</dbReference>
<keyword evidence="5 9" id="KW-0812">Transmembrane</keyword>
<evidence type="ECO:0000259" key="11">
    <source>
        <dbReference type="Pfam" id="PF16916"/>
    </source>
</evidence>
<evidence type="ECO:0000256" key="1">
    <source>
        <dbReference type="ARBA" id="ARBA00004141"/>
    </source>
</evidence>
<gene>
    <name evidence="12" type="ORF">A1359_20135</name>
</gene>
<keyword evidence="6" id="KW-0864">Zinc transport</keyword>
<feature type="domain" description="Cation efflux protein transmembrane" evidence="10">
    <location>
        <begin position="13"/>
        <end position="222"/>
    </location>
</feature>
<dbReference type="InterPro" id="IPR027470">
    <property type="entry name" value="Cation_efflux_CTD"/>
</dbReference>
<dbReference type="RefSeq" id="WP_066977171.1">
    <property type="nucleotide sequence ID" value="NZ_LUUI01000026.1"/>
</dbReference>
<dbReference type="NCBIfam" id="TIGR01297">
    <property type="entry name" value="CDF"/>
    <property type="match status" value="1"/>
</dbReference>
<dbReference type="AlphaFoldDB" id="A0A177NS42"/>
<comment type="subcellular location">
    <subcellularLocation>
        <location evidence="1">Membrane</location>
        <topology evidence="1">Multi-pass membrane protein</topology>
    </subcellularLocation>
</comment>
<keyword evidence="3" id="KW-0813">Transport</keyword>
<dbReference type="InterPro" id="IPR050291">
    <property type="entry name" value="CDF_Transporter"/>
</dbReference>
<dbReference type="GO" id="GO:0015093">
    <property type="term" value="F:ferrous iron transmembrane transporter activity"/>
    <property type="evidence" value="ECO:0007669"/>
    <property type="project" value="TreeGrafter"/>
</dbReference>
<dbReference type="GO" id="GO:0015341">
    <property type="term" value="F:zinc efflux antiporter activity"/>
    <property type="evidence" value="ECO:0007669"/>
    <property type="project" value="TreeGrafter"/>
</dbReference>
<dbReference type="InterPro" id="IPR027469">
    <property type="entry name" value="Cation_efflux_TMD_sf"/>
</dbReference>
<feature type="transmembrane region" description="Helical" evidence="9">
    <location>
        <begin position="113"/>
        <end position="135"/>
    </location>
</feature>
<dbReference type="InterPro" id="IPR002524">
    <property type="entry name" value="Cation_efflux"/>
</dbReference>